<feature type="transmembrane region" description="Helical" evidence="7">
    <location>
        <begin position="420"/>
        <end position="441"/>
    </location>
</feature>
<evidence type="ECO:0000256" key="4">
    <source>
        <dbReference type="ARBA" id="ARBA00022692"/>
    </source>
</evidence>
<protein>
    <submittedName>
        <fullName evidence="8">Putative MATE family efflux protein</fullName>
    </submittedName>
</protein>
<keyword evidence="2" id="KW-0813">Transport</keyword>
<evidence type="ECO:0000256" key="5">
    <source>
        <dbReference type="ARBA" id="ARBA00022989"/>
    </source>
</evidence>
<dbReference type="Proteomes" id="UP000518605">
    <property type="component" value="Unassembled WGS sequence"/>
</dbReference>
<feature type="transmembrane region" description="Helical" evidence="7">
    <location>
        <begin position="139"/>
        <end position="162"/>
    </location>
</feature>
<keyword evidence="6 7" id="KW-0472">Membrane</keyword>
<organism evidence="8 9">
    <name type="scientific">Paenibacillus endophyticus</name>
    <dbReference type="NCBI Taxonomy" id="1294268"/>
    <lineage>
        <taxon>Bacteria</taxon>
        <taxon>Bacillati</taxon>
        <taxon>Bacillota</taxon>
        <taxon>Bacilli</taxon>
        <taxon>Bacillales</taxon>
        <taxon>Paenibacillaceae</taxon>
        <taxon>Paenibacillus</taxon>
    </lineage>
</organism>
<gene>
    <name evidence="8" type="ORF">FHS16_002781</name>
</gene>
<dbReference type="EMBL" id="JACHXW010000007">
    <property type="protein sequence ID" value="MBB3152724.1"/>
    <property type="molecule type" value="Genomic_DNA"/>
</dbReference>
<feature type="transmembrane region" description="Helical" evidence="7">
    <location>
        <begin position="292"/>
        <end position="313"/>
    </location>
</feature>
<name>A0A7W5G9Z3_9BACL</name>
<feature type="transmembrane region" description="Helical" evidence="7">
    <location>
        <begin position="257"/>
        <end position="280"/>
    </location>
</feature>
<proteinExistence type="predicted"/>
<sequence length="467" mass="51505">MAAAEAGNGQGQQDPKNINLFFLTWPIFLEIFLFMLMGIADTLMLSAISDNAVSGVGAANQYLHIAILLLEVIGNGASIVVAQYIGSRKFIEAAKISALAVTLNLAVGLLISLTFVLFGGHLLQTLNLQGEILVHAKSYLSIVGGMIFLQAIINSVAAIIRVHGFTKEAMYVSLGMNIIHIIGNYLLIFGNFGFPEMGVQGAALSSVISRGLALAVFFWMLYRIMSVRVELHYYFNMSKEYISKILKIGIPSALEQVMYQTCQIVFLFYATYLGAASLAAKNYANNISMFTYLFAFAIGMGTSIIVGRLVGAGEPSTAYHRVWKSVRWASGVTLFAVLLVIAFREPLMRMFTDDEEIIRLGVSVLLLSIVLETGRTINIVLVNSLRAAGDAKYPLWVGMFSMVAMSLPLGYFFIFQLDLGLAGIWLAIAADEWLRAFIMFFRWRSRAWEKHALVKREQKDIAPVVHG</sequence>
<feature type="transmembrane region" description="Helical" evidence="7">
    <location>
        <begin position="393"/>
        <end position="414"/>
    </location>
</feature>
<feature type="transmembrane region" description="Helical" evidence="7">
    <location>
        <begin position="98"/>
        <end position="119"/>
    </location>
</feature>
<dbReference type="AlphaFoldDB" id="A0A7W5G9Z3"/>
<comment type="caution">
    <text evidence="8">The sequence shown here is derived from an EMBL/GenBank/DDBJ whole genome shotgun (WGS) entry which is preliminary data.</text>
</comment>
<dbReference type="PANTHER" id="PTHR42925:SF1">
    <property type="entry name" value="VIRULENCE FACTOR MVIN"/>
    <property type="match status" value="1"/>
</dbReference>
<keyword evidence="9" id="KW-1185">Reference proteome</keyword>
<evidence type="ECO:0000256" key="7">
    <source>
        <dbReference type="SAM" id="Phobius"/>
    </source>
</evidence>
<feature type="transmembrane region" description="Helical" evidence="7">
    <location>
        <begin position="169"/>
        <end position="190"/>
    </location>
</feature>
<evidence type="ECO:0000313" key="9">
    <source>
        <dbReference type="Proteomes" id="UP000518605"/>
    </source>
</evidence>
<accession>A0A7W5G9Z3</accession>
<evidence type="ECO:0000313" key="8">
    <source>
        <dbReference type="EMBL" id="MBB3152724.1"/>
    </source>
</evidence>
<reference evidence="8 9" key="1">
    <citation type="submission" date="2020-08" db="EMBL/GenBank/DDBJ databases">
        <title>Genomic Encyclopedia of Type Strains, Phase III (KMG-III): the genomes of soil and plant-associated and newly described type strains.</title>
        <authorList>
            <person name="Whitman W."/>
        </authorList>
    </citation>
    <scope>NUCLEOTIDE SEQUENCE [LARGE SCALE GENOMIC DNA]</scope>
    <source>
        <strain evidence="8 9">CECT 8234</strain>
    </source>
</reference>
<dbReference type="GO" id="GO:0015297">
    <property type="term" value="F:antiporter activity"/>
    <property type="evidence" value="ECO:0007669"/>
    <property type="project" value="InterPro"/>
</dbReference>
<feature type="transmembrane region" description="Helical" evidence="7">
    <location>
        <begin position="357"/>
        <end position="381"/>
    </location>
</feature>
<keyword evidence="4 7" id="KW-0812">Transmembrane</keyword>
<feature type="transmembrane region" description="Helical" evidence="7">
    <location>
        <begin position="20"/>
        <end position="45"/>
    </location>
</feature>
<evidence type="ECO:0000256" key="1">
    <source>
        <dbReference type="ARBA" id="ARBA00004651"/>
    </source>
</evidence>
<dbReference type="PANTHER" id="PTHR42925">
    <property type="entry name" value="MULTIDRUG AND TOXIN EFFLUX PROTEIN MATE FAMILY"/>
    <property type="match status" value="1"/>
</dbReference>
<feature type="transmembrane region" description="Helical" evidence="7">
    <location>
        <begin position="202"/>
        <end position="222"/>
    </location>
</feature>
<keyword evidence="3" id="KW-1003">Cell membrane</keyword>
<dbReference type="GO" id="GO:0042910">
    <property type="term" value="F:xenobiotic transmembrane transporter activity"/>
    <property type="evidence" value="ECO:0007669"/>
    <property type="project" value="InterPro"/>
</dbReference>
<dbReference type="InterPro" id="IPR002528">
    <property type="entry name" value="MATE_fam"/>
</dbReference>
<dbReference type="PIRSF" id="PIRSF006603">
    <property type="entry name" value="DinF"/>
    <property type="match status" value="1"/>
</dbReference>
<evidence type="ECO:0000256" key="3">
    <source>
        <dbReference type="ARBA" id="ARBA00022475"/>
    </source>
</evidence>
<dbReference type="NCBIfam" id="TIGR00797">
    <property type="entry name" value="matE"/>
    <property type="match status" value="1"/>
</dbReference>
<feature type="transmembrane region" description="Helical" evidence="7">
    <location>
        <begin position="65"/>
        <end position="86"/>
    </location>
</feature>
<keyword evidence="5 7" id="KW-1133">Transmembrane helix</keyword>
<dbReference type="RefSeq" id="WP_183562929.1">
    <property type="nucleotide sequence ID" value="NZ_CBCSLB010000006.1"/>
</dbReference>
<dbReference type="GO" id="GO:0005886">
    <property type="term" value="C:plasma membrane"/>
    <property type="evidence" value="ECO:0007669"/>
    <property type="project" value="UniProtKB-SubCell"/>
</dbReference>
<comment type="subcellular location">
    <subcellularLocation>
        <location evidence="1">Cell membrane</location>
        <topology evidence="1">Multi-pass membrane protein</topology>
    </subcellularLocation>
</comment>
<evidence type="ECO:0000256" key="2">
    <source>
        <dbReference type="ARBA" id="ARBA00022448"/>
    </source>
</evidence>
<evidence type="ECO:0000256" key="6">
    <source>
        <dbReference type="ARBA" id="ARBA00023136"/>
    </source>
</evidence>
<dbReference type="CDD" id="cd13134">
    <property type="entry name" value="MATE_like_8"/>
    <property type="match status" value="1"/>
</dbReference>
<dbReference type="InterPro" id="IPR047135">
    <property type="entry name" value="YsiQ"/>
</dbReference>
<feature type="transmembrane region" description="Helical" evidence="7">
    <location>
        <begin position="325"/>
        <end position="345"/>
    </location>
</feature>
<dbReference type="InterPro" id="IPR048279">
    <property type="entry name" value="MdtK-like"/>
</dbReference>
<dbReference type="Pfam" id="PF01554">
    <property type="entry name" value="MatE"/>
    <property type="match status" value="2"/>
</dbReference>